<reference evidence="1" key="1">
    <citation type="submission" date="2022-07" db="EMBL/GenBank/DDBJ databases">
        <title>Phylogenomic reconstructions and comparative analyses of Kickxellomycotina fungi.</title>
        <authorList>
            <person name="Reynolds N.K."/>
            <person name="Stajich J.E."/>
            <person name="Barry K."/>
            <person name="Grigoriev I.V."/>
            <person name="Crous P."/>
            <person name="Smith M.E."/>
        </authorList>
    </citation>
    <scope>NUCLEOTIDE SEQUENCE</scope>
    <source>
        <strain evidence="1">BCRC 34191</strain>
    </source>
</reference>
<dbReference type="Proteomes" id="UP001140066">
    <property type="component" value="Unassembled WGS sequence"/>
</dbReference>
<feature type="non-terminal residue" evidence="1">
    <location>
        <position position="199"/>
    </location>
</feature>
<name>A0ACC1JPZ3_9FUNG</name>
<protein>
    <submittedName>
        <fullName evidence="1">Uncharacterized protein</fullName>
    </submittedName>
</protein>
<gene>
    <name evidence="1" type="ORF">GGI18_006337</name>
</gene>
<proteinExistence type="predicted"/>
<organism evidence="1 2">
    <name type="scientific">Coemansia linderi</name>
    <dbReference type="NCBI Taxonomy" id="2663919"/>
    <lineage>
        <taxon>Eukaryota</taxon>
        <taxon>Fungi</taxon>
        <taxon>Fungi incertae sedis</taxon>
        <taxon>Zoopagomycota</taxon>
        <taxon>Kickxellomycotina</taxon>
        <taxon>Kickxellomycetes</taxon>
        <taxon>Kickxellales</taxon>
        <taxon>Kickxellaceae</taxon>
        <taxon>Coemansia</taxon>
    </lineage>
</organism>
<evidence type="ECO:0000313" key="2">
    <source>
        <dbReference type="Proteomes" id="UP001140066"/>
    </source>
</evidence>
<sequence>MAGMEYVVTSTQALAKVVIISAAGYMLHLNKAGLKLLADVTISILTPALLFAKITKSLDRQMLGDLWLVPVLYVVLGLVGLVWTRWGGQRMRLPDGFRRLCSVAVFFSNVNIMLIPIIQGIASSPDSRFLLRGKEDTPDAMADRSIAYGMIIAIMNNLLRWSVGVAIMTPPKGKRSNALNTVDSFELIGAADQPPMQQV</sequence>
<comment type="caution">
    <text evidence="1">The sequence shown here is derived from an EMBL/GenBank/DDBJ whole genome shotgun (WGS) entry which is preliminary data.</text>
</comment>
<accession>A0ACC1JPZ3</accession>
<keyword evidence="2" id="KW-1185">Reference proteome</keyword>
<dbReference type="EMBL" id="JANBUK010004146">
    <property type="protein sequence ID" value="KAJ2764872.1"/>
    <property type="molecule type" value="Genomic_DNA"/>
</dbReference>
<evidence type="ECO:0000313" key="1">
    <source>
        <dbReference type="EMBL" id="KAJ2764872.1"/>
    </source>
</evidence>